<reference evidence="9 10" key="1">
    <citation type="submission" date="2024-04" db="EMBL/GenBank/DDBJ databases">
        <title>Draft genome sequence of a multidrug-resistant Enterobacter quasihormaechei Hakim RU_CBWE strain isolated from pond surface water at the University of Rajshahi in Bangladesh.</title>
        <authorList>
            <person name="Raihan J."/>
            <person name="Islam M.S."/>
            <person name="Khan M.U."/>
            <person name="Romance M."/>
            <person name="Haque M.H."/>
        </authorList>
    </citation>
    <scope>NUCLEOTIDE SEQUENCE [LARGE SCALE GENOMIC DNA]</scope>
    <source>
        <strain evidence="9 10">Hakim RU_CBWE</strain>
    </source>
</reference>
<evidence type="ECO:0000256" key="2">
    <source>
        <dbReference type="ARBA" id="ARBA00007613"/>
    </source>
</evidence>
<evidence type="ECO:0000256" key="4">
    <source>
        <dbReference type="ARBA" id="ARBA00022452"/>
    </source>
</evidence>
<keyword evidence="3" id="KW-0813">Transport</keyword>
<protein>
    <submittedName>
        <fullName evidence="9">TolC family protein</fullName>
    </submittedName>
</protein>
<comment type="caution">
    <text evidence="9">The sequence shown here is derived from an EMBL/GenBank/DDBJ whole genome shotgun (WGS) entry which is preliminary data.</text>
</comment>
<accession>A0ABU9PNZ8</accession>
<evidence type="ECO:0000256" key="5">
    <source>
        <dbReference type="ARBA" id="ARBA00022692"/>
    </source>
</evidence>
<sequence length="500" mass="56644">MSFTQKTLLYLSVSMGNILMATDAICASEIFSVTFIGEEKKSVTTVKPTPRQERVNDNNIVFSNPVKMLPSAKKTAQGASTEVSKKSVSASKEKYDLHSAMWMAVSWHPEIKRAKSETERLKSMVDEARASYYPNVEVGLNYGLEKDDYSDDNNKTNQVNVSIEQMIYDFGSTADRVELSEFNVINADYEVEKKVNDILYQTIGAYLQIVRYYQLSNAAKDRIDGFTKIKEITKKRVALGASAESDYSQASLRVTESLSSYNDYMSQYKKWSATLDYLLNKPVSSRIIMEIPAEVENVYNDVLRDNPTHIDSPAIRIARAKIDIAKKEIDVQKNGHYPKITLTPYYEYDLTAQTTSNNVTRNRDRYGAFINVKVPLYQGGSVSSKVQQAQEALSTAQYNLDAEENNAKQRLMEFSSQMKNTKVSLENKLERERSAIRTRDLYMAQYLELGTRSFSDLTSAESEIHQTRTDIINGNYTVSNLSLESLYYAGKLINLLKTQG</sequence>
<comment type="subcellular location">
    <subcellularLocation>
        <location evidence="1">Cell outer membrane</location>
    </subcellularLocation>
</comment>
<comment type="similarity">
    <text evidence="2">Belongs to the outer membrane factor (OMF) (TC 1.B.17) family.</text>
</comment>
<proteinExistence type="inferred from homology"/>
<dbReference type="InterPro" id="IPR051906">
    <property type="entry name" value="TolC-like"/>
</dbReference>
<dbReference type="SUPFAM" id="SSF56954">
    <property type="entry name" value="Outer membrane efflux proteins (OEP)"/>
    <property type="match status" value="1"/>
</dbReference>
<feature type="coiled-coil region" evidence="8">
    <location>
        <begin position="386"/>
        <end position="435"/>
    </location>
</feature>
<evidence type="ECO:0000256" key="8">
    <source>
        <dbReference type="SAM" id="Coils"/>
    </source>
</evidence>
<dbReference type="Gene3D" id="1.20.1600.10">
    <property type="entry name" value="Outer membrane efflux proteins (OEP)"/>
    <property type="match status" value="1"/>
</dbReference>
<dbReference type="PANTHER" id="PTHR30026:SF22">
    <property type="entry name" value="OUTER MEMBRANE EFFLUX PROTEIN"/>
    <property type="match status" value="1"/>
</dbReference>
<dbReference type="InterPro" id="IPR003423">
    <property type="entry name" value="OMP_efflux"/>
</dbReference>
<dbReference type="RefSeq" id="WP_342698450.1">
    <property type="nucleotide sequence ID" value="NZ_JBCGUG010000026.1"/>
</dbReference>
<dbReference type="Pfam" id="PF02321">
    <property type="entry name" value="OEP"/>
    <property type="match status" value="2"/>
</dbReference>
<evidence type="ECO:0000256" key="1">
    <source>
        <dbReference type="ARBA" id="ARBA00004442"/>
    </source>
</evidence>
<dbReference type="EMBL" id="JBCGUG010000026">
    <property type="protein sequence ID" value="MEM0707075.1"/>
    <property type="molecule type" value="Genomic_DNA"/>
</dbReference>
<evidence type="ECO:0000256" key="3">
    <source>
        <dbReference type="ARBA" id="ARBA00022448"/>
    </source>
</evidence>
<keyword evidence="6" id="KW-0472">Membrane</keyword>
<evidence type="ECO:0000256" key="7">
    <source>
        <dbReference type="ARBA" id="ARBA00023237"/>
    </source>
</evidence>
<keyword evidence="10" id="KW-1185">Reference proteome</keyword>
<organism evidence="9 10">
    <name type="scientific">Enterobacter quasihormaechei</name>
    <dbReference type="NCBI Taxonomy" id="2529382"/>
    <lineage>
        <taxon>Bacteria</taxon>
        <taxon>Pseudomonadati</taxon>
        <taxon>Pseudomonadota</taxon>
        <taxon>Gammaproteobacteria</taxon>
        <taxon>Enterobacterales</taxon>
        <taxon>Enterobacteriaceae</taxon>
        <taxon>Enterobacter</taxon>
    </lineage>
</organism>
<keyword evidence="8" id="KW-0175">Coiled coil</keyword>
<evidence type="ECO:0000313" key="9">
    <source>
        <dbReference type="EMBL" id="MEM0707075.1"/>
    </source>
</evidence>
<keyword evidence="4" id="KW-1134">Transmembrane beta strand</keyword>
<dbReference type="Proteomes" id="UP001490940">
    <property type="component" value="Unassembled WGS sequence"/>
</dbReference>
<gene>
    <name evidence="9" type="ORF">AAGT82_22010</name>
</gene>
<dbReference type="PANTHER" id="PTHR30026">
    <property type="entry name" value="OUTER MEMBRANE PROTEIN TOLC"/>
    <property type="match status" value="1"/>
</dbReference>
<keyword evidence="5" id="KW-0812">Transmembrane</keyword>
<name>A0ABU9PNZ8_9ENTR</name>
<evidence type="ECO:0000256" key="6">
    <source>
        <dbReference type="ARBA" id="ARBA00023136"/>
    </source>
</evidence>
<keyword evidence="7" id="KW-0998">Cell outer membrane</keyword>
<evidence type="ECO:0000313" key="10">
    <source>
        <dbReference type="Proteomes" id="UP001490940"/>
    </source>
</evidence>